<keyword evidence="3" id="KW-1185">Reference proteome</keyword>
<keyword evidence="1" id="KW-0732">Signal</keyword>
<feature type="signal peptide" evidence="1">
    <location>
        <begin position="1"/>
        <end position="27"/>
    </location>
</feature>
<accession>A0ABT6ST21</accession>
<dbReference type="Proteomes" id="UP001237105">
    <property type="component" value="Unassembled WGS sequence"/>
</dbReference>
<name>A0ABT6ST21_9ACTN</name>
<proteinExistence type="predicted"/>
<sequence>MRAAIKGFVGALAALALIVFGASTATADSNAKTAATAQADGSITAATKGADDSEWN</sequence>
<evidence type="ECO:0000256" key="1">
    <source>
        <dbReference type="SAM" id="SignalP"/>
    </source>
</evidence>
<evidence type="ECO:0000313" key="3">
    <source>
        <dbReference type="Proteomes" id="UP001237105"/>
    </source>
</evidence>
<dbReference type="RefSeq" id="WP_282534401.1">
    <property type="nucleotide sequence ID" value="NZ_JASCIS010000006.1"/>
</dbReference>
<gene>
    <name evidence="2" type="ORF">QIT00_07905</name>
</gene>
<comment type="caution">
    <text evidence="2">The sequence shown here is derived from an EMBL/GenBank/DDBJ whole genome shotgun (WGS) entry which is preliminary data.</text>
</comment>
<dbReference type="EMBL" id="JASCIS010000006">
    <property type="protein sequence ID" value="MDI3418486.1"/>
    <property type="molecule type" value="Genomic_DNA"/>
</dbReference>
<evidence type="ECO:0000313" key="2">
    <source>
        <dbReference type="EMBL" id="MDI3418486.1"/>
    </source>
</evidence>
<organism evidence="2 3">
    <name type="scientific">Streptomyces luteolus</name>
    <dbReference type="NCBI Taxonomy" id="3043615"/>
    <lineage>
        <taxon>Bacteria</taxon>
        <taxon>Bacillati</taxon>
        <taxon>Actinomycetota</taxon>
        <taxon>Actinomycetes</taxon>
        <taxon>Kitasatosporales</taxon>
        <taxon>Streptomycetaceae</taxon>
        <taxon>Streptomyces</taxon>
    </lineage>
</organism>
<reference evidence="2 3" key="1">
    <citation type="submission" date="2023-05" db="EMBL/GenBank/DDBJ databases">
        <title>Draft genome sequence of Streptomyces sp. B-S-A12 isolated from a cave soil in Thailand.</title>
        <authorList>
            <person name="Chamroensaksri N."/>
            <person name="Muangham S."/>
        </authorList>
    </citation>
    <scope>NUCLEOTIDE SEQUENCE [LARGE SCALE GENOMIC DNA]</scope>
    <source>
        <strain evidence="2 3">B-S-A12</strain>
    </source>
</reference>
<protein>
    <submittedName>
        <fullName evidence="2">Uncharacterized protein</fullName>
    </submittedName>
</protein>
<feature type="chain" id="PRO_5045054400" evidence="1">
    <location>
        <begin position="28"/>
        <end position="56"/>
    </location>
</feature>